<accession>A0A8D0FK72</accession>
<dbReference type="Proteomes" id="UP000694551">
    <property type="component" value="Unplaced"/>
</dbReference>
<keyword evidence="1" id="KW-0812">Transmembrane</keyword>
<evidence type="ECO:0000256" key="1">
    <source>
        <dbReference type="SAM" id="Phobius"/>
    </source>
</evidence>
<dbReference type="AlphaFoldDB" id="A0A8D0FK72"/>
<feature type="transmembrane region" description="Helical" evidence="1">
    <location>
        <begin position="26"/>
        <end position="45"/>
    </location>
</feature>
<reference evidence="2" key="1">
    <citation type="submission" date="2025-08" db="UniProtKB">
        <authorList>
            <consortium name="Ensembl"/>
        </authorList>
    </citation>
    <scope>IDENTIFICATION</scope>
</reference>
<proteinExistence type="predicted"/>
<organism evidence="2 3">
    <name type="scientific">Strix occidentalis caurina</name>
    <name type="common">northern spotted owl</name>
    <dbReference type="NCBI Taxonomy" id="311401"/>
    <lineage>
        <taxon>Eukaryota</taxon>
        <taxon>Metazoa</taxon>
        <taxon>Chordata</taxon>
        <taxon>Craniata</taxon>
        <taxon>Vertebrata</taxon>
        <taxon>Euteleostomi</taxon>
        <taxon>Archelosauria</taxon>
        <taxon>Archosauria</taxon>
        <taxon>Dinosauria</taxon>
        <taxon>Saurischia</taxon>
        <taxon>Theropoda</taxon>
        <taxon>Coelurosauria</taxon>
        <taxon>Aves</taxon>
        <taxon>Neognathae</taxon>
        <taxon>Neoaves</taxon>
        <taxon>Telluraves</taxon>
        <taxon>Strigiformes</taxon>
        <taxon>Strigidae</taxon>
        <taxon>Strix</taxon>
    </lineage>
</organism>
<dbReference type="Ensembl" id="ENSSOCT00000015894.1">
    <property type="protein sequence ID" value="ENSSOCP00000015500.1"/>
    <property type="gene ID" value="ENSSOCG00000011676.1"/>
</dbReference>
<name>A0A8D0FK72_STROC</name>
<reference evidence="2" key="2">
    <citation type="submission" date="2025-09" db="UniProtKB">
        <authorList>
            <consortium name="Ensembl"/>
        </authorList>
    </citation>
    <scope>IDENTIFICATION</scope>
</reference>
<keyword evidence="1" id="KW-1133">Transmembrane helix</keyword>
<keyword evidence="3" id="KW-1185">Reference proteome</keyword>
<protein>
    <submittedName>
        <fullName evidence="2">Uncharacterized protein</fullName>
    </submittedName>
</protein>
<keyword evidence="1" id="KW-0472">Membrane</keyword>
<sequence length="47" mass="5234">MYLCQLRHSLKQSLETEGSASFPSTLIYMLTSVVCTINLCLLFSFGS</sequence>
<evidence type="ECO:0000313" key="3">
    <source>
        <dbReference type="Proteomes" id="UP000694551"/>
    </source>
</evidence>
<evidence type="ECO:0000313" key="2">
    <source>
        <dbReference type="Ensembl" id="ENSSOCP00000015500.1"/>
    </source>
</evidence>